<dbReference type="KEGG" id="rcp:RCAP_rcp00038"/>
<gene>
    <name evidence="2" type="ordered locus">RCAP_rcp00038</name>
</gene>
<proteinExistence type="predicted"/>
<feature type="transmembrane region" description="Helical" evidence="1">
    <location>
        <begin position="42"/>
        <end position="63"/>
    </location>
</feature>
<dbReference type="EMBL" id="CP001313">
    <property type="protein sequence ID" value="ADE87296.1"/>
    <property type="molecule type" value="Genomic_DNA"/>
</dbReference>
<feature type="transmembrane region" description="Helical" evidence="1">
    <location>
        <begin position="100"/>
        <end position="117"/>
    </location>
</feature>
<feature type="transmembrane region" description="Helical" evidence="1">
    <location>
        <begin position="129"/>
        <end position="146"/>
    </location>
</feature>
<evidence type="ECO:0000313" key="2">
    <source>
        <dbReference type="EMBL" id="ADE87296.1"/>
    </source>
</evidence>
<keyword evidence="2" id="KW-0614">Plasmid</keyword>
<evidence type="ECO:0000313" key="3">
    <source>
        <dbReference type="Proteomes" id="UP000002361"/>
    </source>
</evidence>
<dbReference type="Proteomes" id="UP000002361">
    <property type="component" value="Plasmid pRCB133"/>
</dbReference>
<organism evidence="2 3">
    <name type="scientific">Rhodobacter capsulatus (strain ATCC BAA-309 / NBRC 16581 / SB1003)</name>
    <dbReference type="NCBI Taxonomy" id="272942"/>
    <lineage>
        <taxon>Bacteria</taxon>
        <taxon>Pseudomonadati</taxon>
        <taxon>Pseudomonadota</taxon>
        <taxon>Alphaproteobacteria</taxon>
        <taxon>Rhodobacterales</taxon>
        <taxon>Rhodobacter group</taxon>
        <taxon>Rhodobacter</taxon>
    </lineage>
</organism>
<evidence type="ECO:0000256" key="1">
    <source>
        <dbReference type="SAM" id="Phobius"/>
    </source>
</evidence>
<name>D5AVG1_RHOCB</name>
<protein>
    <submittedName>
        <fullName evidence="2">Membrane protein, putative</fullName>
    </submittedName>
</protein>
<keyword evidence="1" id="KW-0812">Transmembrane</keyword>
<reference evidence="2 3" key="2">
    <citation type="journal article" date="2010" name="J. Bacteriol.">
        <title>Complete genome sequence of the photosynthetic purple nonsulfur bacterium Rhodobacter capsulatus SB 1003.</title>
        <authorList>
            <person name="Strnad H."/>
            <person name="Lapidus A."/>
            <person name="Paces J."/>
            <person name="Ulbrich P."/>
            <person name="Vlcek C."/>
            <person name="Paces V."/>
            <person name="Haselkorn R."/>
        </authorList>
    </citation>
    <scope>NUCLEOTIDE SEQUENCE [LARGE SCALE GENOMIC DNA]</scope>
    <source>
        <strain evidence="3">ATCC BAA-309 / NBRC 16581 / SB1003</strain>
        <plasmid evidence="2 3">pRCB133</plasmid>
    </source>
</reference>
<dbReference type="HOGENOM" id="CLU_1089399_0_0_5"/>
<geneLocation type="plasmid" evidence="2 3">
    <name>pRCB133</name>
</geneLocation>
<sequence length="255" mass="26741">MTAPAQHRTGWIPLAMAGLIAAGYADLAPLSLLHRPRVPGDIAAAVAAIVAAPVLPLVSALLARYARLRLPGLVLVPLTVCCAVLGVLLTLAAMMDGGSALAFLEGLMLTLAVVGGLQMLGRATEAGELAALLMALPTLLALWSLATVPAAAVSALKIAAGHPYCIARHGDTHPIDSWAELRGLSLYTTRTGFKSTSHWYLHAVLIVEADADWSVWNWSFGAMGFTPLPHPDWLTERAGSECTPEPSFLATLAPF</sequence>
<accession>D5AVG1</accession>
<keyword evidence="3" id="KW-1185">Reference proteome</keyword>
<feature type="transmembrane region" description="Helical" evidence="1">
    <location>
        <begin position="12"/>
        <end position="30"/>
    </location>
</feature>
<reference key="1">
    <citation type="submission" date="2008-12" db="EMBL/GenBank/DDBJ databases">
        <title>Complete genome sequence of Rhodobacter capsulatus SB1003.</title>
        <authorList>
            <person name="Strnad H."/>
            <person name="Lapidus A."/>
            <person name="Vlcek C."/>
            <person name="Ulbrich P."/>
            <person name="Paces J."/>
            <person name="Maltsev N."/>
            <person name="Kumar V."/>
            <person name="Kogan Y."/>
            <person name="Milgram A."/>
            <person name="Rebrekov D."/>
            <person name="Mazur M."/>
            <person name="Cox R."/>
            <person name="Kyrpides N."/>
            <person name="Kolar M."/>
            <person name="Sachova J."/>
            <person name="Ridl J."/>
            <person name="Ivanova N."/>
            <person name="Kapatral V."/>
            <person name="Los T."/>
            <person name="Lykidis A."/>
            <person name="Mikhailova N."/>
            <person name="Reznik G."/>
            <person name="Vasieva O."/>
            <person name="Fonstein M."/>
            <person name="Paces V."/>
            <person name="Haselkorn R."/>
        </authorList>
    </citation>
    <scope>NUCLEOTIDE SEQUENCE</scope>
    <source>
        <strain>SB1003</strain>
    </source>
</reference>
<dbReference type="AlphaFoldDB" id="D5AVG1"/>
<keyword evidence="1" id="KW-1133">Transmembrane helix</keyword>
<keyword evidence="1" id="KW-0472">Membrane</keyword>
<feature type="transmembrane region" description="Helical" evidence="1">
    <location>
        <begin position="70"/>
        <end position="94"/>
    </location>
</feature>